<dbReference type="HAMAP" id="MF_01139">
    <property type="entry name" value="ISPT"/>
    <property type="match status" value="1"/>
</dbReference>
<comment type="similarity">
    <text evidence="2">Belongs to the UPP synthase family.</text>
</comment>
<keyword evidence="2" id="KW-0479">Metal-binding</keyword>
<dbReference type="PANTHER" id="PTHR10291:SF0">
    <property type="entry name" value="DEHYDRODOLICHYL DIPHOSPHATE SYNTHASE 2"/>
    <property type="match status" value="1"/>
</dbReference>
<dbReference type="CDD" id="cd00475">
    <property type="entry name" value="Cis_IPPS"/>
    <property type="match status" value="1"/>
</dbReference>
<evidence type="ECO:0000313" key="4">
    <source>
        <dbReference type="Proteomes" id="UP000178841"/>
    </source>
</evidence>
<sequence length="236" mass="27348">MTATKLNSHIPKTIGLIMDGNRRFARARGFPIFKGHELGYEKLKDFLRWSKDAGINTVIAYAFSTENWKRTKEEVGYLMKLLEHIVTDKAEELLKEKIKIKFIGQLERLPGKIQTGIKKIEHDTGKYKNFTLVIALSYGGRAEIIEGVKKLAREEGIQGISKLREEDFGSYLWTAGIPDPELIIRTSGEMRTSNFLPWQSAYSEWFFSKTFWPAFTRREFQKIISDYSARERRNGK</sequence>
<reference evidence="3 4" key="1">
    <citation type="journal article" date="2016" name="Nat. Commun.">
        <title>Thousands of microbial genomes shed light on interconnected biogeochemical processes in an aquifer system.</title>
        <authorList>
            <person name="Anantharaman K."/>
            <person name="Brown C.T."/>
            <person name="Hug L.A."/>
            <person name="Sharon I."/>
            <person name="Castelle C.J."/>
            <person name="Probst A.J."/>
            <person name="Thomas B.C."/>
            <person name="Singh A."/>
            <person name="Wilkins M.J."/>
            <person name="Karaoz U."/>
            <person name="Brodie E.L."/>
            <person name="Williams K.H."/>
            <person name="Hubbard S.S."/>
            <person name="Banfield J.F."/>
        </authorList>
    </citation>
    <scope>NUCLEOTIDE SEQUENCE [LARGE SCALE GENOMIC DNA]</scope>
</reference>
<dbReference type="Gene3D" id="3.40.1180.10">
    <property type="entry name" value="Decaprenyl diphosphate synthase-like"/>
    <property type="match status" value="1"/>
</dbReference>
<protein>
    <recommendedName>
        <fullName evidence="2">Isoprenyl transferase</fullName>
        <ecNumber evidence="2">2.5.1.-</ecNumber>
    </recommendedName>
</protein>
<dbReference type="Proteomes" id="UP000178841">
    <property type="component" value="Unassembled WGS sequence"/>
</dbReference>
<organism evidence="3 4">
    <name type="scientific">Candidatus Lloydbacteria bacterium RIFCSPHIGHO2_01_FULL_41_20</name>
    <dbReference type="NCBI Taxonomy" id="1798657"/>
    <lineage>
        <taxon>Bacteria</taxon>
        <taxon>Candidatus Lloydiibacteriota</taxon>
    </lineage>
</organism>
<feature type="binding site" evidence="2">
    <location>
        <begin position="20"/>
        <end position="23"/>
    </location>
    <ligand>
        <name>substrate</name>
    </ligand>
</feature>
<dbReference type="SUPFAM" id="SSF64005">
    <property type="entry name" value="Undecaprenyl diphosphate synthase"/>
    <property type="match status" value="1"/>
</dbReference>
<feature type="binding site" evidence="2">
    <location>
        <position position="185"/>
    </location>
    <ligand>
        <name>substrate</name>
    </ligand>
</feature>
<accession>A0A1G2CUM3</accession>
<name>A0A1G2CUM3_9BACT</name>
<dbReference type="STRING" id="1798657.A2648_01785"/>
<dbReference type="EC" id="2.5.1.-" evidence="2"/>
<feature type="active site" evidence="2">
    <location>
        <position position="19"/>
    </location>
</feature>
<dbReference type="Pfam" id="PF01255">
    <property type="entry name" value="Prenyltransf"/>
    <property type="match status" value="1"/>
</dbReference>
<keyword evidence="2" id="KW-0460">Magnesium</keyword>
<feature type="binding site" evidence="2">
    <location>
        <position position="36"/>
    </location>
    <ligand>
        <name>substrate</name>
    </ligand>
</feature>
<comment type="cofactor">
    <cofactor evidence="2">
        <name>Mg(2+)</name>
        <dbReference type="ChEBI" id="CHEBI:18420"/>
    </cofactor>
    <text evidence="2">Binds 2 magnesium ions per subunit.</text>
</comment>
<proteinExistence type="inferred from homology"/>
<comment type="subunit">
    <text evidence="2">Homodimer.</text>
</comment>
<gene>
    <name evidence="3" type="ORF">A2648_01785</name>
</gene>
<keyword evidence="1 2" id="KW-0808">Transferase</keyword>
<feature type="binding site" evidence="2">
    <location>
        <position position="68"/>
    </location>
    <ligand>
        <name>substrate</name>
    </ligand>
</feature>
<evidence type="ECO:0000256" key="1">
    <source>
        <dbReference type="ARBA" id="ARBA00022679"/>
    </source>
</evidence>
<dbReference type="GO" id="GO:0000287">
    <property type="term" value="F:magnesium ion binding"/>
    <property type="evidence" value="ECO:0007669"/>
    <property type="project" value="UniProtKB-UniRule"/>
</dbReference>
<dbReference type="EMBL" id="MHLH01000006">
    <property type="protein sequence ID" value="OGZ04450.1"/>
    <property type="molecule type" value="Genomic_DNA"/>
</dbReference>
<feature type="binding site" evidence="2">
    <location>
        <position position="19"/>
    </location>
    <ligand>
        <name>Mg(2+)</name>
        <dbReference type="ChEBI" id="CHEBI:18420"/>
    </ligand>
</feature>
<dbReference type="InterPro" id="IPR018520">
    <property type="entry name" value="UPP_synth-like_CS"/>
</dbReference>
<dbReference type="NCBIfam" id="TIGR00055">
    <property type="entry name" value="uppS"/>
    <property type="match status" value="1"/>
</dbReference>
<dbReference type="GO" id="GO:0045547">
    <property type="term" value="F:ditrans,polycis-polyprenyl diphosphate synthase [(2E,6E)-farnesyl diphosphate specific] activity"/>
    <property type="evidence" value="ECO:0007669"/>
    <property type="project" value="TreeGrafter"/>
</dbReference>
<comment type="caution">
    <text evidence="3">The sequence shown here is derived from an EMBL/GenBank/DDBJ whole genome shotgun (WGS) entry which is preliminary data.</text>
</comment>
<comment type="caution">
    <text evidence="2">Lacks conserved residue(s) required for the propagation of feature annotation.</text>
</comment>
<feature type="binding site" evidence="2">
    <location>
        <begin position="64"/>
        <end position="66"/>
    </location>
    <ligand>
        <name>substrate</name>
    </ligand>
</feature>
<evidence type="ECO:0000313" key="3">
    <source>
        <dbReference type="EMBL" id="OGZ04450.1"/>
    </source>
</evidence>
<feature type="active site" description="Proton acceptor" evidence="2">
    <location>
        <position position="67"/>
    </location>
</feature>
<dbReference type="PANTHER" id="PTHR10291">
    <property type="entry name" value="DEHYDRODOLICHYL DIPHOSPHATE SYNTHASE FAMILY MEMBER"/>
    <property type="match status" value="1"/>
</dbReference>
<comment type="function">
    <text evidence="2">Catalyzes the condensation of isopentenyl diphosphate (IPP) with allylic pyrophosphates generating different type of terpenoids.</text>
</comment>
<dbReference type="PROSITE" id="PS01066">
    <property type="entry name" value="UPP_SYNTHASE"/>
    <property type="match status" value="1"/>
</dbReference>
<feature type="binding site" evidence="2">
    <location>
        <position position="24"/>
    </location>
    <ligand>
        <name>substrate</name>
    </ligand>
</feature>
<evidence type="ECO:0000256" key="2">
    <source>
        <dbReference type="HAMAP-Rule" id="MF_01139"/>
    </source>
</evidence>
<dbReference type="GO" id="GO:0016094">
    <property type="term" value="P:polyprenol biosynthetic process"/>
    <property type="evidence" value="ECO:0007669"/>
    <property type="project" value="TreeGrafter"/>
</dbReference>
<dbReference type="InterPro" id="IPR001441">
    <property type="entry name" value="UPP_synth-like"/>
</dbReference>
<feature type="binding site" evidence="2">
    <location>
        <position position="204"/>
    </location>
    <ligand>
        <name>Mg(2+)</name>
        <dbReference type="ChEBI" id="CHEBI:18420"/>
    </ligand>
</feature>
<feature type="binding site" evidence="2">
    <location>
        <position position="70"/>
    </location>
    <ligand>
        <name>substrate</name>
    </ligand>
</feature>
<dbReference type="AlphaFoldDB" id="A0A1G2CUM3"/>
<feature type="binding site" evidence="2">
    <location>
        <begin position="191"/>
        <end position="193"/>
    </location>
    <ligand>
        <name>substrate</name>
    </ligand>
</feature>
<dbReference type="InterPro" id="IPR036424">
    <property type="entry name" value="UPP_synth-like_sf"/>
</dbReference>